<dbReference type="InterPro" id="IPR029068">
    <property type="entry name" value="Glyas_Bleomycin-R_OHBP_Dase"/>
</dbReference>
<dbReference type="PANTHER" id="PTHR33993:SF14">
    <property type="entry name" value="GB|AAF24581.1"/>
    <property type="match status" value="1"/>
</dbReference>
<feature type="domain" description="VOC" evidence="1">
    <location>
        <begin position="135"/>
        <end position="249"/>
    </location>
</feature>
<gene>
    <name evidence="2" type="ORF">AVDCRST_MAG76-505</name>
</gene>
<dbReference type="Pfam" id="PF00903">
    <property type="entry name" value="Glyoxalase"/>
    <property type="match status" value="2"/>
</dbReference>
<dbReference type="PROSITE" id="PS51819">
    <property type="entry name" value="VOC"/>
    <property type="match status" value="2"/>
</dbReference>
<name>A0A6J4HAC9_9ACTN</name>
<dbReference type="CDD" id="cd07247">
    <property type="entry name" value="SgaA_N_like"/>
    <property type="match status" value="2"/>
</dbReference>
<dbReference type="AlphaFoldDB" id="A0A6J4HAC9"/>
<accession>A0A6J4HAC9</accession>
<organism evidence="2">
    <name type="scientific">uncultured Acidimicrobiales bacterium</name>
    <dbReference type="NCBI Taxonomy" id="310071"/>
    <lineage>
        <taxon>Bacteria</taxon>
        <taxon>Bacillati</taxon>
        <taxon>Actinomycetota</taxon>
        <taxon>Acidimicrobiia</taxon>
        <taxon>Acidimicrobiales</taxon>
        <taxon>environmental samples</taxon>
    </lineage>
</organism>
<sequence>MERDSYAPGTPSWVDLGSPHVEASAAFYSSLLGWEVAEAHPQAGGYRIAHKGGRSVAGIGPQQGQVAAWTTYFATADVDAQLAAITERGGNVLMGPIDVMDQGRMVIASDTEGAAFGLWQSGTFAGAQLVNEPGSFGWNELWTRDVDQAKAFYPAVFGFEADDDAMAGYTVWKVDGQIVGGAMTIPPDMPAQVPAHWAVYFVVESVDASVAQVTELGGAVVAPPFDVEGVGRIAMVNGPASESFGLFSA</sequence>
<evidence type="ECO:0000313" key="2">
    <source>
        <dbReference type="EMBL" id="CAA9218810.1"/>
    </source>
</evidence>
<evidence type="ECO:0000259" key="1">
    <source>
        <dbReference type="PROSITE" id="PS51819"/>
    </source>
</evidence>
<protein>
    <recommendedName>
        <fullName evidence="1">VOC domain-containing protein</fullName>
    </recommendedName>
</protein>
<proteinExistence type="predicted"/>
<dbReference type="Gene3D" id="3.10.180.10">
    <property type="entry name" value="2,3-Dihydroxybiphenyl 1,2-Dioxygenase, domain 1"/>
    <property type="match status" value="2"/>
</dbReference>
<dbReference type="EMBL" id="CADCSZ010000033">
    <property type="protein sequence ID" value="CAA9218810.1"/>
    <property type="molecule type" value="Genomic_DNA"/>
</dbReference>
<dbReference type="PANTHER" id="PTHR33993">
    <property type="entry name" value="GLYOXALASE-RELATED"/>
    <property type="match status" value="1"/>
</dbReference>
<dbReference type="InterPro" id="IPR037523">
    <property type="entry name" value="VOC_core"/>
</dbReference>
<reference evidence="2" key="1">
    <citation type="submission" date="2020-02" db="EMBL/GenBank/DDBJ databases">
        <authorList>
            <person name="Meier V. D."/>
        </authorList>
    </citation>
    <scope>NUCLEOTIDE SEQUENCE</scope>
    <source>
        <strain evidence="2">AVDCRST_MAG76</strain>
    </source>
</reference>
<dbReference type="InterPro" id="IPR052164">
    <property type="entry name" value="Anthracycline_SecMetBiosynth"/>
</dbReference>
<dbReference type="InterPro" id="IPR004360">
    <property type="entry name" value="Glyas_Fos-R_dOase_dom"/>
</dbReference>
<dbReference type="SUPFAM" id="SSF54593">
    <property type="entry name" value="Glyoxalase/Bleomycin resistance protein/Dihydroxybiphenyl dioxygenase"/>
    <property type="match status" value="2"/>
</dbReference>
<feature type="domain" description="VOC" evidence="1">
    <location>
        <begin position="10"/>
        <end position="121"/>
    </location>
</feature>